<organism evidence="2 3">
    <name type="scientific">Mycena metata</name>
    <dbReference type="NCBI Taxonomy" id="1033252"/>
    <lineage>
        <taxon>Eukaryota</taxon>
        <taxon>Fungi</taxon>
        <taxon>Dikarya</taxon>
        <taxon>Basidiomycota</taxon>
        <taxon>Agaricomycotina</taxon>
        <taxon>Agaricomycetes</taxon>
        <taxon>Agaricomycetidae</taxon>
        <taxon>Agaricales</taxon>
        <taxon>Marasmiineae</taxon>
        <taxon>Mycenaceae</taxon>
        <taxon>Mycena</taxon>
    </lineage>
</organism>
<reference evidence="2" key="1">
    <citation type="submission" date="2023-03" db="EMBL/GenBank/DDBJ databases">
        <title>Massive genome expansion in bonnet fungi (Mycena s.s.) driven by repeated elements and novel gene families across ecological guilds.</title>
        <authorList>
            <consortium name="Lawrence Berkeley National Laboratory"/>
            <person name="Harder C.B."/>
            <person name="Miyauchi S."/>
            <person name="Viragh M."/>
            <person name="Kuo A."/>
            <person name="Thoen E."/>
            <person name="Andreopoulos B."/>
            <person name="Lu D."/>
            <person name="Skrede I."/>
            <person name="Drula E."/>
            <person name="Henrissat B."/>
            <person name="Morin E."/>
            <person name="Kohler A."/>
            <person name="Barry K."/>
            <person name="LaButti K."/>
            <person name="Morin E."/>
            <person name="Salamov A."/>
            <person name="Lipzen A."/>
            <person name="Mereny Z."/>
            <person name="Hegedus B."/>
            <person name="Baldrian P."/>
            <person name="Stursova M."/>
            <person name="Weitz H."/>
            <person name="Taylor A."/>
            <person name="Grigoriev I.V."/>
            <person name="Nagy L.G."/>
            <person name="Martin F."/>
            <person name="Kauserud H."/>
        </authorList>
    </citation>
    <scope>NUCLEOTIDE SEQUENCE</scope>
    <source>
        <strain evidence="2">CBHHK182m</strain>
    </source>
</reference>
<feature type="compositionally biased region" description="Low complexity" evidence="1">
    <location>
        <begin position="254"/>
        <end position="267"/>
    </location>
</feature>
<evidence type="ECO:0000313" key="2">
    <source>
        <dbReference type="EMBL" id="KAJ7695869.1"/>
    </source>
</evidence>
<name>A0AAD7DRA2_9AGAR</name>
<feature type="compositionally biased region" description="Low complexity" evidence="1">
    <location>
        <begin position="213"/>
        <end position="224"/>
    </location>
</feature>
<feature type="compositionally biased region" description="Basic and acidic residues" evidence="1">
    <location>
        <begin position="142"/>
        <end position="158"/>
    </location>
</feature>
<dbReference type="EMBL" id="JARKIB010000642">
    <property type="protein sequence ID" value="KAJ7695869.1"/>
    <property type="molecule type" value="Genomic_DNA"/>
</dbReference>
<dbReference type="Proteomes" id="UP001215598">
    <property type="component" value="Unassembled WGS sequence"/>
</dbReference>
<dbReference type="AlphaFoldDB" id="A0AAD7DRA2"/>
<evidence type="ECO:0000256" key="1">
    <source>
        <dbReference type="SAM" id="MobiDB-lite"/>
    </source>
</evidence>
<evidence type="ECO:0000313" key="3">
    <source>
        <dbReference type="Proteomes" id="UP001215598"/>
    </source>
</evidence>
<gene>
    <name evidence="2" type="ORF">B0H16DRAFT_1842312</name>
</gene>
<protein>
    <submittedName>
        <fullName evidence="2">Uncharacterized protein</fullName>
    </submittedName>
</protein>
<accession>A0AAD7DRA2</accession>
<keyword evidence="3" id="KW-1185">Reference proteome</keyword>
<feature type="region of interest" description="Disordered" evidence="1">
    <location>
        <begin position="113"/>
        <end position="187"/>
    </location>
</feature>
<comment type="caution">
    <text evidence="2">The sequence shown here is derived from an EMBL/GenBank/DDBJ whole genome shotgun (WGS) entry which is preliminary data.</text>
</comment>
<feature type="non-terminal residue" evidence="2">
    <location>
        <position position="1"/>
    </location>
</feature>
<sequence>GNLKFAAHTALSPAPGLSPCPKSPNPPKLLLVYCATMLLDIDDADAAVLFAALPRLLPPTGASETRLKALARVRNKIAAEGQRRSLHWVLIDEDVQMGVFADVSPTHLATPVHARPHSLEERVISPLPRRTLFSDTTNTPSTRKENAPVSQKDLDRRPLPTQISPLRLPAPPASSSKPGLEGDVFTSNAAAPLGPPIQLLSPLRLPSPAILQTPTSLLSSPSSTVVASGSHRKRKETSPGEETPTERRTSKRLATASTAGTTATSTTILHSDTAGPARRDSTQGHRPRGAGEPQDDDDDIVVAEARRRRRRAPGADPECPRGGNRVRADRPAAQNAPKTIGEVQSRIVRELNGEEGGEEEGKTTGEEQERWNIHGTPPALSAATSAPIVWLSYLTTSPQLQTELIDLLLALLCACYCHRIHLGASCTLAATINDFHQMMSFIHLALHIQ</sequence>
<feature type="region of interest" description="Disordered" evidence="1">
    <location>
        <begin position="213"/>
        <end position="344"/>
    </location>
</feature>
<proteinExistence type="predicted"/>